<keyword evidence="4" id="KW-0804">Transcription</keyword>
<dbReference type="CDD" id="cd19697">
    <property type="entry name" value="bHLH-PAS_NPAS4_PASD10"/>
    <property type="match status" value="1"/>
</dbReference>
<dbReference type="STRING" id="8005.ENSEEEP00000014039"/>
<dbReference type="Pfam" id="PF23183">
    <property type="entry name" value="bHLH_NPAS4"/>
    <property type="match status" value="1"/>
</dbReference>
<evidence type="ECO:0000256" key="2">
    <source>
        <dbReference type="ARBA" id="ARBA00023015"/>
    </source>
</evidence>
<dbReference type="InterPro" id="IPR035965">
    <property type="entry name" value="PAS-like_dom_sf"/>
</dbReference>
<evidence type="ECO:0000256" key="3">
    <source>
        <dbReference type="ARBA" id="ARBA00023125"/>
    </source>
</evidence>
<dbReference type="PANTHER" id="PTHR23043">
    <property type="entry name" value="HYPOXIA-INDUCIBLE FACTOR 1 ALPHA"/>
    <property type="match status" value="1"/>
</dbReference>
<dbReference type="PANTHER" id="PTHR23043:SF37">
    <property type="entry name" value="NPAS4 PROTEIN"/>
    <property type="match status" value="1"/>
</dbReference>
<dbReference type="GO" id="GO:0005634">
    <property type="term" value="C:nucleus"/>
    <property type="evidence" value="ECO:0007669"/>
    <property type="project" value="UniProtKB-SubCell"/>
</dbReference>
<dbReference type="InterPro" id="IPR000014">
    <property type="entry name" value="PAS"/>
</dbReference>
<dbReference type="CDD" id="cd00130">
    <property type="entry name" value="PAS"/>
    <property type="match status" value="2"/>
</dbReference>
<proteinExistence type="predicted"/>
<keyword evidence="3" id="KW-0238">DNA-binding</keyword>
<feature type="domain" description="PAS" evidence="7">
    <location>
        <begin position="178"/>
        <end position="247"/>
    </location>
</feature>
<dbReference type="Gene3D" id="3.30.450.20">
    <property type="entry name" value="PAS domain"/>
    <property type="match status" value="2"/>
</dbReference>
<reference evidence="8" key="3">
    <citation type="submission" date="2020-05" db="EMBL/GenBank/DDBJ databases">
        <title>Electrophorus electricus (electric eel) genome, fEleEle1, primary haplotype.</title>
        <authorList>
            <person name="Myers G."/>
            <person name="Meyer A."/>
            <person name="Fedrigo O."/>
            <person name="Formenti G."/>
            <person name="Rhie A."/>
            <person name="Tracey A."/>
            <person name="Sims Y."/>
            <person name="Jarvis E.D."/>
        </authorList>
    </citation>
    <scope>NUCLEOTIDE SEQUENCE [LARGE SCALE GENOMIC DNA]</scope>
</reference>
<organism evidence="8 9">
    <name type="scientific">Electrophorus electricus</name>
    <name type="common">Electric eel</name>
    <name type="synonym">Gymnotus electricus</name>
    <dbReference type="NCBI Taxonomy" id="8005"/>
    <lineage>
        <taxon>Eukaryota</taxon>
        <taxon>Metazoa</taxon>
        <taxon>Chordata</taxon>
        <taxon>Craniata</taxon>
        <taxon>Vertebrata</taxon>
        <taxon>Euteleostomi</taxon>
        <taxon>Actinopterygii</taxon>
        <taxon>Neopterygii</taxon>
        <taxon>Teleostei</taxon>
        <taxon>Ostariophysi</taxon>
        <taxon>Gymnotiformes</taxon>
        <taxon>Gymnotoidei</taxon>
        <taxon>Gymnotidae</taxon>
        <taxon>Electrophorus</taxon>
    </lineage>
</organism>
<dbReference type="Ensembl" id="ENSEEET00000014212.2">
    <property type="protein sequence ID" value="ENSEEEP00000014039.2"/>
    <property type="gene ID" value="ENSEEEG00000006980.2"/>
</dbReference>
<evidence type="ECO:0000256" key="1">
    <source>
        <dbReference type="ARBA" id="ARBA00004123"/>
    </source>
</evidence>
<reference evidence="8" key="4">
    <citation type="submission" date="2025-08" db="UniProtKB">
        <authorList>
            <consortium name="Ensembl"/>
        </authorList>
    </citation>
    <scope>IDENTIFICATION</scope>
</reference>
<feature type="compositionally biased region" description="Polar residues" evidence="6">
    <location>
        <begin position="569"/>
        <end position="591"/>
    </location>
</feature>
<reference evidence="9" key="2">
    <citation type="journal article" date="2017" name="Sci. Adv.">
        <title>A tail of two voltages: Proteomic comparison of the three electric organs of the electric eel.</title>
        <authorList>
            <person name="Traeger L.L."/>
            <person name="Sabat G."/>
            <person name="Barrett-Wilt G.A."/>
            <person name="Wells G.B."/>
            <person name="Sussman M.R."/>
        </authorList>
    </citation>
    <scope>NUCLEOTIDE SEQUENCE [LARGE SCALE GENOMIC DNA]</scope>
</reference>
<dbReference type="PROSITE" id="PS50112">
    <property type="entry name" value="PAS"/>
    <property type="match status" value="2"/>
</dbReference>
<comment type="subcellular location">
    <subcellularLocation>
        <location evidence="1">Nucleus</location>
    </subcellularLocation>
</comment>
<dbReference type="Proteomes" id="UP000314983">
    <property type="component" value="Chromosome 11"/>
</dbReference>
<name>A0A4W4EP87_ELEEL</name>
<evidence type="ECO:0000313" key="9">
    <source>
        <dbReference type="Proteomes" id="UP000314983"/>
    </source>
</evidence>
<sequence>MTVGCSSCKNPASARSSSSSCTPLTNENISPRICKRFRRVHCSKFSGIVLCSWSHAAPSSGYGLRTAFYLSSNCIRSTIQFTDLTLLSLVSCRSTKGASKARRDHINGEIRNMRALLPISAEEQERLSYLHSMSVICTFIRKSVLLPRKESPPESSVFFVFLTAGHKGSSEEGFMHPYEDLLHALPGFIVAMTKEGKLIYLSENVSQYLGFSMVDVLQGDTFYDMVDNCDVDTVKFNLEVDDVATGESHESFVCRMHTSKAFRLQHGSCCPLLVRGRFQDGPQHRLFVALCTPIVSRQRESDSVSVHFQTLHRPDMSYSVVFHLGYKAEEIVGRSWYSLLHPDDLSVSACGHKHLMQQSGDGQLELVLRLQAKDLAWVWLYVWAAKEAQSQEVTCTNYVIRQAECNAQYDRQKRKSRRLSEPTVSYCASASPSRDKGDSCTATGDHQAFFSTPPYSPASSFSSAANDDCSSDFMQEVYGHSGRLVSPSFCPQPCDQLPSHAFTLSSFSLDSHPSTQTTYSYQDCLNEGNLVPNYQTETCDDSSNCVLHPDDFSLPPLPMSGGDGAYHVSDNSGSSSPIEQLTPDPSTTADSSLHYSEREQVEISILAHQISSLASSFDIYRAKSSVPWVNHAPCWLPMAPLNPEPLLDEGVIGSILKDWTGEPAKREASCSWGQVSRAPLEDVAEVQALTLDTLVDSPPLDLHSADSSLGPCVSRHGCHEDNIELHQLSLYLHDDFQQGNVILYSTLAPWVRAIIHRMKKSLYHK</sequence>
<dbReference type="GeneTree" id="ENSGT00530000064165"/>
<dbReference type="InterPro" id="IPR056192">
    <property type="entry name" value="bHLH_NPAS4"/>
</dbReference>
<dbReference type="GO" id="GO:0000977">
    <property type="term" value="F:RNA polymerase II transcription regulatory region sequence-specific DNA binding"/>
    <property type="evidence" value="ECO:0007669"/>
    <property type="project" value="TreeGrafter"/>
</dbReference>
<dbReference type="Pfam" id="PF14598">
    <property type="entry name" value="PAS_11"/>
    <property type="match status" value="1"/>
</dbReference>
<gene>
    <name evidence="8" type="primary">npas4l</name>
</gene>
<evidence type="ECO:0000256" key="6">
    <source>
        <dbReference type="SAM" id="MobiDB-lite"/>
    </source>
</evidence>
<reference evidence="8" key="5">
    <citation type="submission" date="2025-09" db="UniProtKB">
        <authorList>
            <consortium name="Ensembl"/>
        </authorList>
    </citation>
    <scope>IDENTIFICATION</scope>
</reference>
<feature type="region of interest" description="Disordered" evidence="6">
    <location>
        <begin position="558"/>
        <end position="591"/>
    </location>
</feature>
<reference evidence="9" key="1">
    <citation type="journal article" date="2014" name="Science">
        <title>Nonhuman genetics. Genomic basis for the convergent evolution of electric organs.</title>
        <authorList>
            <person name="Gallant J.R."/>
            <person name="Traeger L.L."/>
            <person name="Volkening J.D."/>
            <person name="Moffett H."/>
            <person name="Chen P.H."/>
            <person name="Novina C.D."/>
            <person name="Phillips G.N.Jr."/>
            <person name="Anand R."/>
            <person name="Wells G.B."/>
            <person name="Pinch M."/>
            <person name="Guth R."/>
            <person name="Unguez G.A."/>
            <person name="Albert J.S."/>
            <person name="Zakon H.H."/>
            <person name="Samanta M.P."/>
            <person name="Sussman M.R."/>
        </authorList>
    </citation>
    <scope>NUCLEOTIDE SEQUENCE [LARGE SCALE GENOMIC DNA]</scope>
</reference>
<dbReference type="AlphaFoldDB" id="A0A4W4EP87"/>
<evidence type="ECO:0000256" key="5">
    <source>
        <dbReference type="ARBA" id="ARBA00023242"/>
    </source>
</evidence>
<keyword evidence="5" id="KW-0539">Nucleus</keyword>
<evidence type="ECO:0000256" key="4">
    <source>
        <dbReference type="ARBA" id="ARBA00023163"/>
    </source>
</evidence>
<evidence type="ECO:0000313" key="8">
    <source>
        <dbReference type="Ensembl" id="ENSEEEP00000014039.2"/>
    </source>
</evidence>
<feature type="region of interest" description="Disordered" evidence="6">
    <location>
        <begin position="1"/>
        <end position="24"/>
    </location>
</feature>
<dbReference type="SUPFAM" id="SSF55785">
    <property type="entry name" value="PYP-like sensor domain (PAS domain)"/>
    <property type="match status" value="2"/>
</dbReference>
<feature type="domain" description="PAS" evidence="7">
    <location>
        <begin position="324"/>
        <end position="344"/>
    </location>
</feature>
<accession>A0A4W4EP87</accession>
<keyword evidence="9" id="KW-1185">Reference proteome</keyword>
<dbReference type="OMA" id="CHQSPSD"/>
<keyword evidence="2" id="KW-0805">Transcription regulation</keyword>
<evidence type="ECO:0000259" key="7">
    <source>
        <dbReference type="PROSITE" id="PS50112"/>
    </source>
</evidence>
<protein>
    <recommendedName>
        <fullName evidence="7">PAS domain-containing protein</fullName>
    </recommendedName>
</protein>
<dbReference type="GO" id="GO:0000981">
    <property type="term" value="F:DNA-binding transcription factor activity, RNA polymerase II-specific"/>
    <property type="evidence" value="ECO:0007669"/>
    <property type="project" value="TreeGrafter"/>
</dbReference>